<keyword evidence="2" id="KW-0732">Signal</keyword>
<reference evidence="3" key="1">
    <citation type="submission" date="2021-05" db="EMBL/GenBank/DDBJ databases">
        <title>Novel Bacillus species.</title>
        <authorList>
            <person name="Liu G."/>
        </authorList>
    </citation>
    <scope>NUCLEOTIDE SEQUENCE</scope>
    <source>
        <strain evidence="3">FJAT-50051</strain>
    </source>
</reference>
<name>A0A942SZS4_9BACI</name>
<evidence type="ECO:0000313" key="3">
    <source>
        <dbReference type="EMBL" id="MBS4183372.1"/>
    </source>
</evidence>
<proteinExistence type="predicted"/>
<feature type="signal peptide" evidence="2">
    <location>
        <begin position="1"/>
        <end position="30"/>
    </location>
</feature>
<feature type="region of interest" description="Disordered" evidence="1">
    <location>
        <begin position="176"/>
        <end position="210"/>
    </location>
</feature>
<evidence type="ECO:0000256" key="1">
    <source>
        <dbReference type="SAM" id="MobiDB-lite"/>
    </source>
</evidence>
<feature type="chain" id="PRO_5036877184" evidence="2">
    <location>
        <begin position="31"/>
        <end position="266"/>
    </location>
</feature>
<feature type="compositionally biased region" description="Polar residues" evidence="1">
    <location>
        <begin position="198"/>
        <end position="210"/>
    </location>
</feature>
<accession>A0A942SZS4</accession>
<dbReference type="AlphaFoldDB" id="A0A942SZS4"/>
<evidence type="ECO:0000256" key="2">
    <source>
        <dbReference type="SAM" id="SignalP"/>
    </source>
</evidence>
<gene>
    <name evidence="3" type="ORF">KHB02_18415</name>
</gene>
<protein>
    <submittedName>
        <fullName evidence="3">Uncharacterized protein</fullName>
    </submittedName>
</protein>
<comment type="caution">
    <text evidence="3">The sequence shown here is derived from an EMBL/GenBank/DDBJ whole genome shotgun (WGS) entry which is preliminary data.</text>
</comment>
<sequence length="266" mass="26942">MRRLRAAAAGLTALALGAGLAVAGATSASAEPTGRWGTVTLSGASRDYTGTVTMPGFPETTFRSDSRQATVVSGASTWQSAATPVGAAGYGSSRGQTYLNQRPNADNPNAPATTTYTFAEPTPGAQSWAFVLGDVDADRATISATLPDGTAATAEQLGFGGTYNSCSSVTEGGWSCGRPTADDPTPGSDQPTWDPATRTLTGNASASDTAGASAWFSPTVPLGSLTITYTQRSGFPVYQTWFAVKTAAISGIATLDGIPSPAPPSR</sequence>
<organism evidence="3">
    <name type="scientific">Neobacillus citreus</name>
    <dbReference type="NCBI Taxonomy" id="2833578"/>
    <lineage>
        <taxon>Bacteria</taxon>
        <taxon>Bacillati</taxon>
        <taxon>Bacillota</taxon>
        <taxon>Bacilli</taxon>
        <taxon>Bacillales</taxon>
        <taxon>Bacillaceae</taxon>
        <taxon>Neobacillus</taxon>
    </lineage>
</organism>
<dbReference type="EMBL" id="JAGYPE010000003">
    <property type="protein sequence ID" value="MBS4183372.1"/>
    <property type="molecule type" value="Genomic_DNA"/>
</dbReference>